<dbReference type="Gene3D" id="2.30.30.140">
    <property type="match status" value="2"/>
</dbReference>
<comment type="caution">
    <text evidence="2">The sequence shown here is derived from an EMBL/GenBank/DDBJ whole genome shotgun (WGS) entry which is preliminary data.</text>
</comment>
<proteinExistence type="predicted"/>
<name>A0A2A2KVR5_9BILA</name>
<dbReference type="SMART" id="SM00333">
    <property type="entry name" value="TUDOR"/>
    <property type="match status" value="2"/>
</dbReference>
<dbReference type="Proteomes" id="UP000218231">
    <property type="component" value="Unassembled WGS sequence"/>
</dbReference>
<protein>
    <recommendedName>
        <fullName evidence="1">Tudor domain-containing protein</fullName>
    </recommendedName>
</protein>
<dbReference type="SUPFAM" id="SSF63748">
    <property type="entry name" value="Tudor/PWWP/MBT"/>
    <property type="match status" value="2"/>
</dbReference>
<dbReference type="PANTHER" id="PTHR22948:SF76">
    <property type="entry name" value="FI20010P1-RELATED"/>
    <property type="match status" value="1"/>
</dbReference>
<evidence type="ECO:0000313" key="2">
    <source>
        <dbReference type="EMBL" id="PAV78040.1"/>
    </source>
</evidence>
<evidence type="ECO:0000313" key="3">
    <source>
        <dbReference type="Proteomes" id="UP000218231"/>
    </source>
</evidence>
<keyword evidence="3" id="KW-1185">Reference proteome</keyword>
<evidence type="ECO:0000259" key="1">
    <source>
        <dbReference type="SMART" id="SM00333"/>
    </source>
</evidence>
<feature type="domain" description="Tudor" evidence="1">
    <location>
        <begin position="110"/>
        <end position="173"/>
    </location>
</feature>
<gene>
    <name evidence="2" type="ORF">WR25_00923</name>
</gene>
<dbReference type="CDD" id="cd20379">
    <property type="entry name" value="Tudor_dTUD-like"/>
    <property type="match status" value="1"/>
</dbReference>
<organism evidence="2 3">
    <name type="scientific">Diploscapter pachys</name>
    <dbReference type="NCBI Taxonomy" id="2018661"/>
    <lineage>
        <taxon>Eukaryota</taxon>
        <taxon>Metazoa</taxon>
        <taxon>Ecdysozoa</taxon>
        <taxon>Nematoda</taxon>
        <taxon>Chromadorea</taxon>
        <taxon>Rhabditida</taxon>
        <taxon>Rhabditina</taxon>
        <taxon>Rhabditomorpha</taxon>
        <taxon>Rhabditoidea</taxon>
        <taxon>Rhabditidae</taxon>
        <taxon>Diploscapter</taxon>
    </lineage>
</organism>
<sequence length="633" mass="71785">MCDFMLCVFPGARFWRAEKKRRMLYMGTRSKERAVSPILDWGRDGNPVMLNNGPTDHGSRINRIPLVRTAHVEILAVESPSRIWVRLSNHIADKLTVREPAVLEPLPEDEMVVYGYCLAPIEDRIYARCRILEINDLGLVGESKKLARVLFIDEGVVAWIHAEALGKMDTMMMFFPWQAILISICGPHIGPTFNEVFPKCPVIEWSRDECDMLRSVIGRFKRFKTRTVLSSVISNDYREPIKVDLYGFMDETTSNVSDGVSIGNYFAAECTKRIVLMDIRDGSKQGIYAAKKEEDMVDTLNAMNVPPYRQSFPEDWDNGETMIDMENAYSTWTPDTAQVPIVEPEWLIENFADPSGEVAVSIEGAFSESPYEFYARPIKLTEKKSYLREAAGDVILENAEAQMDVELEKQAEAMIEGDSRLKEAADILDEFYSIEKNRSPICTNELSSWLKNGKPVYAICACTEDRARYTGEWQRVQILSCKSNAEVRFLDTGGRELVLASSLYKIHPKHASYPPLCVQLCMSGIADVNPDLAKRKQWSPNSKEVWKMLLREDVPLKIVGEITRPNKDKDFPLDYASAGFAATHTLPIYTEYHVDGEDVPLEEQFMKQNDTYRDGMAVSVPGTPFELPALNQP</sequence>
<dbReference type="PANTHER" id="PTHR22948">
    <property type="entry name" value="TUDOR DOMAIN CONTAINING PROTEIN"/>
    <property type="match status" value="1"/>
</dbReference>
<dbReference type="STRING" id="2018661.A0A2A2KVR5"/>
<feature type="domain" description="Tudor" evidence="1">
    <location>
        <begin position="448"/>
        <end position="511"/>
    </location>
</feature>
<accession>A0A2A2KVR5</accession>
<dbReference type="OrthoDB" id="5832178at2759"/>
<dbReference type="Pfam" id="PF00567">
    <property type="entry name" value="TUDOR"/>
    <property type="match status" value="2"/>
</dbReference>
<dbReference type="EMBL" id="LIAE01007628">
    <property type="protein sequence ID" value="PAV78040.1"/>
    <property type="molecule type" value="Genomic_DNA"/>
</dbReference>
<dbReference type="InterPro" id="IPR050621">
    <property type="entry name" value="Tudor_domain_containing"/>
</dbReference>
<dbReference type="AlphaFoldDB" id="A0A2A2KVR5"/>
<dbReference type="InterPro" id="IPR002999">
    <property type="entry name" value="Tudor"/>
</dbReference>
<reference evidence="2 3" key="1">
    <citation type="journal article" date="2017" name="Curr. Biol.">
        <title>Genome architecture and evolution of a unichromosomal asexual nematode.</title>
        <authorList>
            <person name="Fradin H."/>
            <person name="Zegar C."/>
            <person name="Gutwein M."/>
            <person name="Lucas J."/>
            <person name="Kovtun M."/>
            <person name="Corcoran D."/>
            <person name="Baugh L.R."/>
            <person name="Kiontke K."/>
            <person name="Gunsalus K."/>
            <person name="Fitch D.H."/>
            <person name="Piano F."/>
        </authorList>
    </citation>
    <scope>NUCLEOTIDE SEQUENCE [LARGE SCALE GENOMIC DNA]</scope>
    <source>
        <strain evidence="2">PF1309</strain>
    </source>
</reference>